<feature type="domain" description="PiggyBac transposable element-derived protein 4 C-terminal zinc-finger" evidence="2">
    <location>
        <begin position="586"/>
        <end position="640"/>
    </location>
</feature>
<feature type="region of interest" description="Disordered" evidence="1">
    <location>
        <begin position="114"/>
        <end position="133"/>
    </location>
</feature>
<evidence type="ECO:0000313" key="3">
    <source>
        <dbReference type="EMBL" id="CAC5409667.1"/>
    </source>
</evidence>
<protein>
    <recommendedName>
        <fullName evidence="2">PiggyBac transposable element-derived protein 4 C-terminal zinc-finger domain-containing protein</fullName>
    </recommendedName>
</protein>
<dbReference type="OrthoDB" id="10437872at2759"/>
<dbReference type="Pfam" id="PF13842">
    <property type="entry name" value="zf-Tnp_2"/>
    <property type="match status" value="2"/>
</dbReference>
<accession>A0A6J8DPK3</accession>
<organism evidence="3 4">
    <name type="scientific">Mytilus coruscus</name>
    <name type="common">Sea mussel</name>
    <dbReference type="NCBI Taxonomy" id="42192"/>
    <lineage>
        <taxon>Eukaryota</taxon>
        <taxon>Metazoa</taxon>
        <taxon>Spiralia</taxon>
        <taxon>Lophotrochozoa</taxon>
        <taxon>Mollusca</taxon>
        <taxon>Bivalvia</taxon>
        <taxon>Autobranchia</taxon>
        <taxon>Pteriomorphia</taxon>
        <taxon>Mytilida</taxon>
        <taxon>Mytiloidea</taxon>
        <taxon>Mytilidae</taxon>
        <taxon>Mytilinae</taxon>
        <taxon>Mytilus</taxon>
    </lineage>
</organism>
<evidence type="ECO:0000256" key="1">
    <source>
        <dbReference type="SAM" id="MobiDB-lite"/>
    </source>
</evidence>
<feature type="compositionally biased region" description="Basic and acidic residues" evidence="1">
    <location>
        <begin position="114"/>
        <end position="124"/>
    </location>
</feature>
<name>A0A6J8DPK3_MYTCO</name>
<feature type="domain" description="PiggyBac transposable element-derived protein 4 C-terminal zinc-finger" evidence="2">
    <location>
        <begin position="430"/>
        <end position="488"/>
    </location>
</feature>
<gene>
    <name evidence="3" type="ORF">MCOR_42923</name>
</gene>
<dbReference type="InterPro" id="IPR032718">
    <property type="entry name" value="PGBD4_Znf_C"/>
</dbReference>
<sequence>MSTDSEHSLDTTSCGPQHHQCRICGYFSVSLDLMNTHHQTKHSKDYVGWGQDKSLGPVAVWNVSDGVWNREKEMDTAQSKFHVQIMETPQPGSHNLIPLNTARILSLEEIQYSPKHDGHNEQSKSKQAGHSQAPDCDLNVVMTEISALHETGSKQIPSPLKVPKMERSLIQDDDVPRSILSPQHRLVHNQGGRALTCLYCKLTGCKTDKGYSVRSYYRCEACDAALCSSGSQEYNPVTRQSLPGQHVCIRAGSNKTCIMCSVVGNRTKIAREVRKSYFKCDTCDVFLCKGSTDCFSYYHELMKEVDFEYMLDRRMIKQVLTVNYRNWCRSSSKNRKVTSRPVFLHQLVYTEEKRLRKCVYCNFKNARTYSGHAVTSYFQCQACGVALCKTMRNCFSDFHKHIEERGWNDFYTGTGKPAPPYGHGSRKVNEEADHKLIHTEGNKLKACVYCQINKVKTRRGWTVKSYYMCKTCEVPLCRGSRDCFYHYHNLIGSKLSENSPSKSVIKQVRYAPMGEAYNVGGSQQDVLVFSSTRALSGMGHMLMNNPEGKAKACVYCLTNNIKSKADSLKFYQINANVLQRLEQFGHRIANTPASKTRPCIYCKSMKIRTKSGHPALSRHKCSKCDIPLCTKNRHCFALFHINFMGEELAPAFQLEPGPIVHKPLFQTYSNMFGHRPHSYSNASWEKLKSLGHYITHTDDLGGILSNHNDRMAEIDAWNILGHIPGDTEGKKVRACRLYLVTQFHTDFDYRTRKHETIRQLSVQGHRIVDTDEKRLKPCVVCASRNVRSHRGHSIRIRHQCAKCGVALYSSMYLYDEESGRLYRGVRAENIGTLSSLGHRIVSTFNDRLKPCVLCSRDVPLIFDVTADYQQRVWKKYQQQKLASIGHPIVDTFSKRKKICVQCLKHDIRSPKGERVRVRQQCGACAAPLCIGYRDCFVEYHRALLEQTSSNMPKLQQMAAHTYPSFSHSHQFEWHRAKLRQLETQGHVVVNTFDGKLRPFTSLLAGTFAWDNRSDSVSDISQSIGISEMNQILQEHEAMDGHKLVPMETNRRKRCRYCQKRKLKTAAGGIAETAYQCQACLVPLCPGDARMMTNKGQPNYRFWNSGIPGHNIVPTDGKKQKLCRYCRANEMKSPSGWKILTRSKCETSISPCVNRERYPLPGHKPRSPLSPQGHHLVTTDGYKQKPCRYCSAIGRRTSTGNTIWTRDSTSLALHIGTSVGQWILVFRVIELFQMRDTNSVNASNVRNIAERLSQDGRSHLDFDELTLRYLLGLKTSVRCKYHTIPTTTKICTEEWSSQINLSKFLDILAFQMKDISKRNACIVVFITTRPGQGCLFLPDTSAEPVRFRYVNLKRLKGCASKPIMTHLLKLKEESTNRHRGPVDSEQFKTEIDMGRKSFLPTAEGDMSPMKSGPPISSEGRFTLSLPDISRPPPPLPCSLESSNFMEFQPRPRYFESSSSIAHGKPFQIPPQPSQFPEHTHGIAPKEQFQHKTGISTHTMIAEKVRHTNYSFVAQDMADSSAAVTSKKQAIILKGIDDLPGHKIVPNHVKNGARCVYCKVHRIKTPSGWRVKTNYKCETCDVALCASEVTERNCFHLHHIEMFGRKTIALSKQKTENPSEVGDSITSLLEAEFMKFKYPYVLSESKLKLQPEQASDINRLPFDRSNMPEGHILTPIGVNSTSGSVKQEECRYCLKYKVKTRKGWTVRTKYICLACDAALCSGKREVQQNPEKSFVMMDLTSPHMGGIGTESNRHSFPFNKHNLPAGHHLVLIPGNKKKECKYCQRHKLKTKSGYSIQTQYKCETCDIALCSGGYTDRNCLVAFHNEAYIGPKI</sequence>
<dbReference type="EMBL" id="CACVKT020007646">
    <property type="protein sequence ID" value="CAC5409667.1"/>
    <property type="molecule type" value="Genomic_DNA"/>
</dbReference>
<evidence type="ECO:0000313" key="4">
    <source>
        <dbReference type="Proteomes" id="UP000507470"/>
    </source>
</evidence>
<keyword evidence="4" id="KW-1185">Reference proteome</keyword>
<dbReference type="Proteomes" id="UP000507470">
    <property type="component" value="Unassembled WGS sequence"/>
</dbReference>
<reference evidence="3 4" key="1">
    <citation type="submission" date="2020-06" db="EMBL/GenBank/DDBJ databases">
        <authorList>
            <person name="Li R."/>
            <person name="Bekaert M."/>
        </authorList>
    </citation>
    <scope>NUCLEOTIDE SEQUENCE [LARGE SCALE GENOMIC DNA]</scope>
    <source>
        <strain evidence="4">wild</strain>
    </source>
</reference>
<evidence type="ECO:0000259" key="2">
    <source>
        <dbReference type="Pfam" id="PF13842"/>
    </source>
</evidence>
<proteinExistence type="predicted"/>